<dbReference type="EMBL" id="CP147920">
    <property type="protein sequence ID" value="XAU15339.1"/>
    <property type="molecule type" value="Genomic_DNA"/>
</dbReference>
<dbReference type="InterPro" id="IPR036509">
    <property type="entry name" value="Met_Sox_Rdtase_MsrA_sf"/>
</dbReference>
<evidence type="ECO:0000256" key="1">
    <source>
        <dbReference type="ARBA" id="ARBA00023002"/>
    </source>
</evidence>
<dbReference type="InterPro" id="IPR002569">
    <property type="entry name" value="Met_Sox_Rdtase_MsrA_dom"/>
</dbReference>
<feature type="active site" evidence="4">
    <location>
        <position position="12"/>
    </location>
</feature>
<evidence type="ECO:0000313" key="6">
    <source>
        <dbReference type="EMBL" id="XAU15339.1"/>
    </source>
</evidence>
<dbReference type="Gene3D" id="3.30.1060.10">
    <property type="entry name" value="Peptide methionine sulphoxide reductase MsrA"/>
    <property type="match status" value="1"/>
</dbReference>
<comment type="catalytic activity">
    <reaction evidence="3 4">
        <text>[thioredoxin]-disulfide + L-methionine + H2O = L-methionine (S)-S-oxide + [thioredoxin]-dithiol</text>
        <dbReference type="Rhea" id="RHEA:19993"/>
        <dbReference type="Rhea" id="RHEA-COMP:10698"/>
        <dbReference type="Rhea" id="RHEA-COMP:10700"/>
        <dbReference type="ChEBI" id="CHEBI:15377"/>
        <dbReference type="ChEBI" id="CHEBI:29950"/>
        <dbReference type="ChEBI" id="CHEBI:50058"/>
        <dbReference type="ChEBI" id="CHEBI:57844"/>
        <dbReference type="ChEBI" id="CHEBI:58772"/>
        <dbReference type="EC" id="1.8.4.11"/>
    </reaction>
</comment>
<dbReference type="EC" id="1.8.4.11" evidence="4"/>
<keyword evidence="1 4" id="KW-0560">Oxidoreductase</keyword>
<comment type="similarity">
    <text evidence="4">Belongs to the MsrA Met sulfoxide reductase family.</text>
</comment>
<gene>
    <name evidence="4 6" type="primary">msrA</name>
    <name evidence="6" type="ORF">WCY31_01260</name>
</gene>
<reference evidence="6 7" key="1">
    <citation type="submission" date="2024-03" db="EMBL/GenBank/DDBJ databases">
        <title>Sulfurimonas sp. HSL3-1.</title>
        <authorList>
            <person name="Wang S."/>
        </authorList>
    </citation>
    <scope>NUCLEOTIDE SEQUENCE [LARGE SCALE GENOMIC DNA]</scope>
    <source>
        <strain evidence="6 7">HSL3-1</strain>
    </source>
</reference>
<dbReference type="Pfam" id="PF01625">
    <property type="entry name" value="PMSR"/>
    <property type="match status" value="1"/>
</dbReference>
<evidence type="ECO:0000256" key="2">
    <source>
        <dbReference type="ARBA" id="ARBA00047806"/>
    </source>
</evidence>
<protein>
    <recommendedName>
        <fullName evidence="4">Peptide methionine sulfoxide reductase MsrA</fullName>
        <shortName evidence="4">Protein-methionine-S-oxide reductase</shortName>
        <ecNumber evidence="4">1.8.4.11</ecNumber>
    </recommendedName>
    <alternativeName>
        <fullName evidence="4">Peptide-methionine (S)-S-oxide reductase</fullName>
        <shortName evidence="4">Peptide Met(O) reductase</shortName>
    </alternativeName>
</protein>
<keyword evidence="7" id="KW-1185">Reference proteome</keyword>
<sequence length="176" mass="19411">MAKEVALLGGGCFWCIEAVYRRVKGVSSAISGYAGGETEHPDYRAVCSGTTGHAEVVEVTFDPDVISFGEILDIFWVIHDPTTLNRQGADVGTQYRSVIYYQNDVQKAEAEAAIAEAQAGFSDPIVTELSPAPTFYPAEAYHQNYFDLNPQQGYCQVVIAPKVQKFMQTFREKLDV</sequence>
<comment type="function">
    <text evidence="4">Has an important function as a repair enzyme for proteins that have been inactivated by oxidation. Catalyzes the reversible oxidation-reduction of methionine sulfoxide in proteins to methionine.</text>
</comment>
<accession>A0ABZ3HAT3</accession>
<evidence type="ECO:0000256" key="3">
    <source>
        <dbReference type="ARBA" id="ARBA00048782"/>
    </source>
</evidence>
<dbReference type="PANTHER" id="PTHR43774">
    <property type="entry name" value="PEPTIDE METHIONINE SULFOXIDE REDUCTASE"/>
    <property type="match status" value="1"/>
</dbReference>
<dbReference type="RefSeq" id="WP_345970416.1">
    <property type="nucleotide sequence ID" value="NZ_CP147920.1"/>
</dbReference>
<dbReference type="SUPFAM" id="SSF55068">
    <property type="entry name" value="Peptide methionine sulfoxide reductase"/>
    <property type="match status" value="1"/>
</dbReference>
<dbReference type="PANTHER" id="PTHR43774:SF1">
    <property type="entry name" value="PEPTIDE METHIONINE SULFOXIDE REDUCTASE MSRA 2"/>
    <property type="match status" value="1"/>
</dbReference>
<evidence type="ECO:0000256" key="4">
    <source>
        <dbReference type="HAMAP-Rule" id="MF_01401"/>
    </source>
</evidence>
<dbReference type="Proteomes" id="UP001447842">
    <property type="component" value="Chromosome"/>
</dbReference>
<dbReference type="HAMAP" id="MF_01401">
    <property type="entry name" value="MsrA"/>
    <property type="match status" value="1"/>
</dbReference>
<dbReference type="GO" id="GO:0008113">
    <property type="term" value="F:peptide-methionine (S)-S-oxide reductase activity"/>
    <property type="evidence" value="ECO:0007669"/>
    <property type="project" value="UniProtKB-EC"/>
</dbReference>
<dbReference type="NCBIfam" id="TIGR00401">
    <property type="entry name" value="msrA"/>
    <property type="match status" value="1"/>
</dbReference>
<name>A0ABZ3HAT3_9BACT</name>
<evidence type="ECO:0000313" key="7">
    <source>
        <dbReference type="Proteomes" id="UP001447842"/>
    </source>
</evidence>
<evidence type="ECO:0000259" key="5">
    <source>
        <dbReference type="Pfam" id="PF01625"/>
    </source>
</evidence>
<feature type="domain" description="Peptide methionine sulphoxide reductase MsrA" evidence="5">
    <location>
        <begin position="6"/>
        <end position="156"/>
    </location>
</feature>
<proteinExistence type="inferred from homology"/>
<comment type="catalytic activity">
    <reaction evidence="2 4">
        <text>L-methionyl-[protein] + [thioredoxin]-disulfide + H2O = L-methionyl-(S)-S-oxide-[protein] + [thioredoxin]-dithiol</text>
        <dbReference type="Rhea" id="RHEA:14217"/>
        <dbReference type="Rhea" id="RHEA-COMP:10698"/>
        <dbReference type="Rhea" id="RHEA-COMP:10700"/>
        <dbReference type="Rhea" id="RHEA-COMP:12313"/>
        <dbReference type="Rhea" id="RHEA-COMP:12315"/>
        <dbReference type="ChEBI" id="CHEBI:15377"/>
        <dbReference type="ChEBI" id="CHEBI:16044"/>
        <dbReference type="ChEBI" id="CHEBI:29950"/>
        <dbReference type="ChEBI" id="CHEBI:44120"/>
        <dbReference type="ChEBI" id="CHEBI:50058"/>
        <dbReference type="EC" id="1.8.4.11"/>
    </reaction>
</comment>
<organism evidence="6 7">
    <name type="scientific">Sulfurimonas diazotrophicus</name>
    <dbReference type="NCBI Taxonomy" id="3131939"/>
    <lineage>
        <taxon>Bacteria</taxon>
        <taxon>Pseudomonadati</taxon>
        <taxon>Campylobacterota</taxon>
        <taxon>Epsilonproteobacteria</taxon>
        <taxon>Campylobacterales</taxon>
        <taxon>Sulfurimonadaceae</taxon>
        <taxon>Sulfurimonas</taxon>
    </lineage>
</organism>